<dbReference type="PANTHER" id="PTHR43591">
    <property type="entry name" value="METHYLTRANSFERASE"/>
    <property type="match status" value="1"/>
</dbReference>
<dbReference type="Gene3D" id="3.40.50.150">
    <property type="entry name" value="Vaccinia Virus protein VP39"/>
    <property type="match status" value="1"/>
</dbReference>
<evidence type="ECO:0000256" key="1">
    <source>
        <dbReference type="SAM" id="MobiDB-lite"/>
    </source>
</evidence>
<dbReference type="AlphaFoldDB" id="A0A8T9B7H9"/>
<dbReference type="OrthoDB" id="2013972at2759"/>
<dbReference type="SUPFAM" id="SSF53335">
    <property type="entry name" value="S-adenosyl-L-methionine-dependent methyltransferases"/>
    <property type="match status" value="1"/>
</dbReference>
<evidence type="ECO:0000313" key="2">
    <source>
        <dbReference type="EMBL" id="TVY15321.1"/>
    </source>
</evidence>
<dbReference type="CDD" id="cd02440">
    <property type="entry name" value="AdoMet_MTases"/>
    <property type="match status" value="1"/>
</dbReference>
<accession>A0A8T9B7H9</accession>
<feature type="compositionally biased region" description="Acidic residues" evidence="1">
    <location>
        <begin position="9"/>
        <end position="21"/>
    </location>
</feature>
<sequence length="350" mass="39208">MQDQPTDIIEADDDSFSDEGADVGGENSLMTSLSSSLVKGVEENGRTYASYGKEGSSGLASQLSSSQICHCECQEYGAPMDEQEMDRIDMAHAKYFMLLEKKRWLAPIPAQPQKVLDLACGTGIWSIDFADANPSAEVTGVDIAPIQPKWTSPNCRFEIDDIEQPWTWKEESFDYIFARDLLLCIRDWPRLIEQCYKHLKPGGWLEFQCIDGSLKCDDGTVPEASQFKEYDRLLRAAASAFGTPLEDPTGYAKWFEGAGFAGVTERVFKMPTSPWPKDPRLRLVGAFEQENLTGNLEGISTRVFQKGLGWGADESAVFFAAVRKDIKNRRHHSYYPFYVVYGQKPLLTAT</sequence>
<dbReference type="GO" id="GO:0032259">
    <property type="term" value="P:methylation"/>
    <property type="evidence" value="ECO:0007669"/>
    <property type="project" value="UniProtKB-KW"/>
</dbReference>
<dbReference type="Proteomes" id="UP000469559">
    <property type="component" value="Unassembled WGS sequence"/>
</dbReference>
<protein>
    <submittedName>
        <fullName evidence="2">Putative methyltransferase tdiE</fullName>
    </submittedName>
</protein>
<keyword evidence="2" id="KW-0489">Methyltransferase</keyword>
<name>A0A8T9B7H9_9HELO</name>
<keyword evidence="3" id="KW-1185">Reference proteome</keyword>
<dbReference type="InterPro" id="IPR029063">
    <property type="entry name" value="SAM-dependent_MTases_sf"/>
</dbReference>
<reference evidence="2 3" key="1">
    <citation type="submission" date="2018-05" db="EMBL/GenBank/DDBJ databases">
        <title>Whole genome sequencing for identification of molecular markers to develop diagnostic detection tools for the regulated plant pathogen Lachnellula willkommii.</title>
        <authorList>
            <person name="Giroux E."/>
            <person name="Bilodeau G."/>
        </authorList>
    </citation>
    <scope>NUCLEOTIDE SEQUENCE [LARGE SCALE GENOMIC DNA]</scope>
    <source>
        <strain evidence="2 3">CBS 203.66</strain>
    </source>
</reference>
<evidence type="ECO:0000313" key="3">
    <source>
        <dbReference type="Proteomes" id="UP000469559"/>
    </source>
</evidence>
<gene>
    <name evidence="2" type="primary">tdiE_2</name>
    <name evidence="2" type="ORF">LARI1_G006622</name>
</gene>
<keyword evidence="2" id="KW-0808">Transferase</keyword>
<feature type="region of interest" description="Disordered" evidence="1">
    <location>
        <begin position="1"/>
        <end position="25"/>
    </location>
</feature>
<comment type="caution">
    <text evidence="2">The sequence shown here is derived from an EMBL/GenBank/DDBJ whole genome shotgun (WGS) entry which is preliminary data.</text>
</comment>
<dbReference type="GO" id="GO:0008168">
    <property type="term" value="F:methyltransferase activity"/>
    <property type="evidence" value="ECO:0007669"/>
    <property type="project" value="UniProtKB-KW"/>
</dbReference>
<dbReference type="EMBL" id="QGMF01000520">
    <property type="protein sequence ID" value="TVY15321.1"/>
    <property type="molecule type" value="Genomic_DNA"/>
</dbReference>
<dbReference type="Pfam" id="PF13489">
    <property type="entry name" value="Methyltransf_23"/>
    <property type="match status" value="1"/>
</dbReference>
<organism evidence="2 3">
    <name type="scientific">Lachnellula arida</name>
    <dbReference type="NCBI Taxonomy" id="1316785"/>
    <lineage>
        <taxon>Eukaryota</taxon>
        <taxon>Fungi</taxon>
        <taxon>Dikarya</taxon>
        <taxon>Ascomycota</taxon>
        <taxon>Pezizomycotina</taxon>
        <taxon>Leotiomycetes</taxon>
        <taxon>Helotiales</taxon>
        <taxon>Lachnaceae</taxon>
        <taxon>Lachnellula</taxon>
    </lineage>
</organism>
<dbReference type="PANTHER" id="PTHR43591:SF31">
    <property type="entry name" value="LAEA-LIKE, PUTATIVE (AFU_ORTHOLOGUE AFUA_8G01930)-RELATED"/>
    <property type="match status" value="1"/>
</dbReference>
<proteinExistence type="predicted"/>